<dbReference type="CDD" id="cd00156">
    <property type="entry name" value="REC"/>
    <property type="match status" value="1"/>
</dbReference>
<dbReference type="InterPro" id="IPR004358">
    <property type="entry name" value="Sig_transdc_His_kin-like_C"/>
</dbReference>
<dbReference type="HOGENOM" id="CLU_000445_114_72_3"/>
<dbReference type="EC" id="2.7.13.3" evidence="2"/>
<dbReference type="InterPro" id="IPR036890">
    <property type="entry name" value="HATPase_C_sf"/>
</dbReference>
<dbReference type="SUPFAM" id="SSF52172">
    <property type="entry name" value="CheY-like"/>
    <property type="match status" value="1"/>
</dbReference>
<dbReference type="Pfam" id="PF00072">
    <property type="entry name" value="Response_reg"/>
    <property type="match status" value="1"/>
</dbReference>
<dbReference type="PANTHER" id="PTHR43047:SF72">
    <property type="entry name" value="OSMOSENSING HISTIDINE PROTEIN KINASE SLN1"/>
    <property type="match status" value="1"/>
</dbReference>
<evidence type="ECO:0000259" key="10">
    <source>
        <dbReference type="PROSITE" id="PS50110"/>
    </source>
</evidence>
<dbReference type="SMART" id="SM00387">
    <property type="entry name" value="HATPase_c"/>
    <property type="match status" value="1"/>
</dbReference>
<evidence type="ECO:0000256" key="2">
    <source>
        <dbReference type="ARBA" id="ARBA00012438"/>
    </source>
</evidence>
<dbReference type="InterPro" id="IPR005467">
    <property type="entry name" value="His_kinase_dom"/>
</dbReference>
<evidence type="ECO:0000256" key="4">
    <source>
        <dbReference type="ARBA" id="ARBA00022679"/>
    </source>
</evidence>
<dbReference type="FunFam" id="3.30.565.10:FF:000006">
    <property type="entry name" value="Sensor histidine kinase WalK"/>
    <property type="match status" value="1"/>
</dbReference>
<feature type="modified residue" description="4-aspartylphosphate" evidence="7">
    <location>
        <position position="100"/>
    </location>
</feature>
<evidence type="ECO:0000256" key="6">
    <source>
        <dbReference type="ARBA" id="ARBA00023012"/>
    </source>
</evidence>
<keyword evidence="3 7" id="KW-0597">Phosphoprotein</keyword>
<evidence type="ECO:0000256" key="3">
    <source>
        <dbReference type="ARBA" id="ARBA00022553"/>
    </source>
</evidence>
<evidence type="ECO:0000256" key="7">
    <source>
        <dbReference type="PROSITE-ProRule" id="PRU00169"/>
    </source>
</evidence>
<dbReference type="PROSITE" id="PS50110">
    <property type="entry name" value="RESPONSE_REGULATORY"/>
    <property type="match status" value="1"/>
</dbReference>
<dbReference type="InterPro" id="IPR003661">
    <property type="entry name" value="HisK_dim/P_dom"/>
</dbReference>
<evidence type="ECO:0000256" key="5">
    <source>
        <dbReference type="ARBA" id="ARBA00022777"/>
    </source>
</evidence>
<dbReference type="Proteomes" id="UP000004047">
    <property type="component" value="Unassembled WGS sequence"/>
</dbReference>
<feature type="domain" description="Response regulatory" evidence="10">
    <location>
        <begin position="49"/>
        <end position="165"/>
    </location>
</feature>
<dbReference type="InterPro" id="IPR036097">
    <property type="entry name" value="HisK_dim/P_sf"/>
</dbReference>
<dbReference type="EMBL" id="CAIQ01000138">
    <property type="protein sequence ID" value="CCI36122.1"/>
    <property type="molecule type" value="Genomic_DNA"/>
</dbReference>
<dbReference type="SUPFAM" id="SSF55874">
    <property type="entry name" value="ATPase domain of HSP90 chaperone/DNA topoisomerase II/histidine kinase"/>
    <property type="match status" value="1"/>
</dbReference>
<evidence type="ECO:0000259" key="9">
    <source>
        <dbReference type="PROSITE" id="PS50109"/>
    </source>
</evidence>
<keyword evidence="8" id="KW-0175">Coiled coil</keyword>
<dbReference type="Gene3D" id="1.10.287.130">
    <property type="match status" value="1"/>
</dbReference>
<keyword evidence="6" id="KW-0902">Two-component regulatory system</keyword>
<proteinExistence type="predicted"/>
<sequence length="411" mass="46780">MLYFIFKKKAVRIDLENVLTIEPDSRYSIRVDQTVIKFRFKLAMLNQLRILIVDDNEVDRIAVRRFLRTSEMAIEITEAADYQEAKEKMSNNLFDCMFIDYLLPDGDGLTLVREIRQQGLKIPLIVLTGHGDEGIAVDMMKAGASDYLSKFRLSASRLNQAMRNALRIYEAEEEVAIAKQEKEQLARQKEDFVSRMTHDLRTPLVSVNHILELFQEGLYGEITPEMSRVIHVIIRSNTNLLEMVNNLLEVYCYENGEKILNFTKLKIIDILEEVCQQLTPLAREKGLELSLNAENAGEIFLTGDRLELRRVFTNLIGNAIKFTQKGDVKIHLIPATEEDTFVTIVVEDTGIGISAEELPWIFERLYSSSPDSSNNGLGLYLSRRIIDAHGGTIAVTSELERGSSFSVRLPV</sequence>
<dbReference type="Gene3D" id="3.40.50.2300">
    <property type="match status" value="1"/>
</dbReference>
<comment type="catalytic activity">
    <reaction evidence="1">
        <text>ATP + protein L-histidine = ADP + protein N-phospho-L-histidine.</text>
        <dbReference type="EC" id="2.7.13.3"/>
    </reaction>
</comment>
<keyword evidence="5" id="KW-0418">Kinase</keyword>
<dbReference type="PANTHER" id="PTHR43047">
    <property type="entry name" value="TWO-COMPONENT HISTIDINE PROTEIN KINASE"/>
    <property type="match status" value="1"/>
</dbReference>
<organism evidence="11 12">
    <name type="scientific">Microcystis aeruginosa PCC 9701</name>
    <dbReference type="NCBI Taxonomy" id="721123"/>
    <lineage>
        <taxon>Bacteria</taxon>
        <taxon>Bacillati</taxon>
        <taxon>Cyanobacteriota</taxon>
        <taxon>Cyanophyceae</taxon>
        <taxon>Oscillatoriophycideae</taxon>
        <taxon>Chroococcales</taxon>
        <taxon>Microcystaceae</taxon>
        <taxon>Microcystis</taxon>
    </lineage>
</organism>
<dbReference type="AlphaFoldDB" id="I4IP98"/>
<name>I4IP98_MICAE</name>
<feature type="coiled-coil region" evidence="8">
    <location>
        <begin position="168"/>
        <end position="195"/>
    </location>
</feature>
<dbReference type="GO" id="GO:0000155">
    <property type="term" value="F:phosphorelay sensor kinase activity"/>
    <property type="evidence" value="ECO:0007669"/>
    <property type="project" value="InterPro"/>
</dbReference>
<comment type="caution">
    <text evidence="11">The sequence shown here is derived from an EMBL/GenBank/DDBJ whole genome shotgun (WGS) entry which is preliminary data.</text>
</comment>
<accession>I4IP98</accession>
<evidence type="ECO:0000256" key="8">
    <source>
        <dbReference type="SAM" id="Coils"/>
    </source>
</evidence>
<gene>
    <name evidence="11" type="ORF">MICAK_2220004</name>
</gene>
<reference evidence="11 12" key="1">
    <citation type="submission" date="2012-04" db="EMBL/GenBank/DDBJ databases">
        <authorList>
            <person name="Genoscope - CEA"/>
        </authorList>
    </citation>
    <scope>NUCLEOTIDE SEQUENCE [LARGE SCALE GENOMIC DNA]</scope>
    <source>
        <strain evidence="11 12">9701</strain>
    </source>
</reference>
<protein>
    <recommendedName>
        <fullName evidence="2">histidine kinase</fullName>
        <ecNumber evidence="2">2.7.13.3</ecNumber>
    </recommendedName>
</protein>
<evidence type="ECO:0000256" key="1">
    <source>
        <dbReference type="ARBA" id="ARBA00000085"/>
    </source>
</evidence>
<dbReference type="PROSITE" id="PS50109">
    <property type="entry name" value="HIS_KIN"/>
    <property type="match status" value="1"/>
</dbReference>
<dbReference type="CDD" id="cd00082">
    <property type="entry name" value="HisKA"/>
    <property type="match status" value="1"/>
</dbReference>
<feature type="domain" description="Histidine kinase" evidence="9">
    <location>
        <begin position="195"/>
        <end position="411"/>
    </location>
</feature>
<dbReference type="SMART" id="SM00388">
    <property type="entry name" value="HisKA"/>
    <property type="match status" value="1"/>
</dbReference>
<keyword evidence="4" id="KW-0808">Transferase</keyword>
<dbReference type="Gene3D" id="3.30.565.10">
    <property type="entry name" value="Histidine kinase-like ATPase, C-terminal domain"/>
    <property type="match status" value="1"/>
</dbReference>
<evidence type="ECO:0000313" key="12">
    <source>
        <dbReference type="Proteomes" id="UP000004047"/>
    </source>
</evidence>
<dbReference type="InterPro" id="IPR003594">
    <property type="entry name" value="HATPase_dom"/>
</dbReference>
<dbReference type="Pfam" id="PF00512">
    <property type="entry name" value="HisKA"/>
    <property type="match status" value="1"/>
</dbReference>
<evidence type="ECO:0000313" key="11">
    <source>
        <dbReference type="EMBL" id="CCI36122.1"/>
    </source>
</evidence>
<dbReference type="SUPFAM" id="SSF47384">
    <property type="entry name" value="Homodimeric domain of signal transducing histidine kinase"/>
    <property type="match status" value="1"/>
</dbReference>
<dbReference type="Pfam" id="PF02518">
    <property type="entry name" value="HATPase_c"/>
    <property type="match status" value="1"/>
</dbReference>
<dbReference type="InterPro" id="IPR011006">
    <property type="entry name" value="CheY-like_superfamily"/>
</dbReference>
<dbReference type="InterPro" id="IPR001789">
    <property type="entry name" value="Sig_transdc_resp-reg_receiver"/>
</dbReference>
<dbReference type="PRINTS" id="PR00344">
    <property type="entry name" value="BCTRLSENSOR"/>
</dbReference>
<dbReference type="SMART" id="SM00448">
    <property type="entry name" value="REC"/>
    <property type="match status" value="1"/>
</dbReference>